<dbReference type="InterPro" id="IPR000086">
    <property type="entry name" value="NUDIX_hydrolase_dom"/>
</dbReference>
<feature type="domain" description="Nudix hydrolase" evidence="1">
    <location>
        <begin position="29"/>
        <end position="161"/>
    </location>
</feature>
<accession>A0A9P5HKP9</accession>
<evidence type="ECO:0000259" key="1">
    <source>
        <dbReference type="PROSITE" id="PS51462"/>
    </source>
</evidence>
<dbReference type="Proteomes" id="UP000722485">
    <property type="component" value="Unassembled WGS sequence"/>
</dbReference>
<dbReference type="InterPro" id="IPR015797">
    <property type="entry name" value="NUDIX_hydrolase-like_dom_sf"/>
</dbReference>
<evidence type="ECO:0000313" key="3">
    <source>
        <dbReference type="Proteomes" id="UP000722485"/>
    </source>
</evidence>
<reference evidence="2" key="1">
    <citation type="submission" date="2020-03" db="EMBL/GenBank/DDBJ databases">
        <title>Draft Genome Sequence of Cylindrodendrum hubeiense.</title>
        <authorList>
            <person name="Buettner E."/>
            <person name="Kellner H."/>
        </authorList>
    </citation>
    <scope>NUCLEOTIDE SEQUENCE</scope>
    <source>
        <strain evidence="2">IHI 201604</strain>
    </source>
</reference>
<dbReference type="Gene3D" id="3.90.79.10">
    <property type="entry name" value="Nucleoside Triphosphate Pyrophosphohydrolase"/>
    <property type="match status" value="1"/>
</dbReference>
<dbReference type="PROSITE" id="PS51462">
    <property type="entry name" value="NUDIX"/>
    <property type="match status" value="1"/>
</dbReference>
<sequence length="175" mass="20018">MAASFLSVNRQNRLDYTVGDLTILPDTDHYRVGVAIIRQHPSIPSRGPQVLVFKHQPWPTVSRNRWVLPYSHLGPNETIRQAVRRVIAETSGIDFDTILNESSILSVNEVQGGNNVQFNFVVSVDSSVRVHTDDLDWRWVNESELNGLVMVRMRETIKNAFLCLREKYDSENTPE</sequence>
<keyword evidence="3" id="KW-1185">Reference proteome</keyword>
<comment type="caution">
    <text evidence="2">The sequence shown here is derived from an EMBL/GenBank/DDBJ whole genome shotgun (WGS) entry which is preliminary data.</text>
</comment>
<name>A0A9P5HKP9_9HYPO</name>
<dbReference type="SUPFAM" id="SSF55811">
    <property type="entry name" value="Nudix"/>
    <property type="match status" value="1"/>
</dbReference>
<evidence type="ECO:0000313" key="2">
    <source>
        <dbReference type="EMBL" id="KAF7557182.1"/>
    </source>
</evidence>
<gene>
    <name evidence="2" type="ORF">G7Z17_g862</name>
</gene>
<dbReference type="EMBL" id="JAANBB010000007">
    <property type="protein sequence ID" value="KAF7557182.1"/>
    <property type="molecule type" value="Genomic_DNA"/>
</dbReference>
<protein>
    <recommendedName>
        <fullName evidence="1">Nudix hydrolase domain-containing protein</fullName>
    </recommendedName>
</protein>
<organism evidence="2 3">
    <name type="scientific">Cylindrodendrum hubeiense</name>
    <dbReference type="NCBI Taxonomy" id="595255"/>
    <lineage>
        <taxon>Eukaryota</taxon>
        <taxon>Fungi</taxon>
        <taxon>Dikarya</taxon>
        <taxon>Ascomycota</taxon>
        <taxon>Pezizomycotina</taxon>
        <taxon>Sordariomycetes</taxon>
        <taxon>Hypocreomycetidae</taxon>
        <taxon>Hypocreales</taxon>
        <taxon>Nectriaceae</taxon>
        <taxon>Cylindrodendrum</taxon>
    </lineage>
</organism>
<proteinExistence type="predicted"/>
<dbReference type="AlphaFoldDB" id="A0A9P5HKP9"/>